<sequence length="162" mass="19270">MDSQTFIDWKSKIFNHQQAVLNSPPPQQMSLFALESNHCDPEQINPFTLRLEHPEFFTRPDDGDKTCIYFIIDTALPLLLYVGETKQTPKERWSGVHDCRGYIDNYIILNRKHELKTFPGIGFWWDTPVDRKARQQLEQALIQRWKSPFNKECWKWWGKPFG</sequence>
<gene>
    <name evidence="2" type="ORF">VB854_28600</name>
</gene>
<dbReference type="Proteomes" id="UP001301728">
    <property type="component" value="Unassembled WGS sequence"/>
</dbReference>
<name>A0ABU5U7R7_9CYAN</name>
<evidence type="ECO:0000313" key="3">
    <source>
        <dbReference type="Proteomes" id="UP001301728"/>
    </source>
</evidence>
<protein>
    <submittedName>
        <fullName evidence="2">GIY-YIG nuclease family protein</fullName>
    </submittedName>
</protein>
<dbReference type="PROSITE" id="PS50164">
    <property type="entry name" value="GIY_YIG"/>
    <property type="match status" value="1"/>
</dbReference>
<accession>A0ABU5U7R7</accession>
<dbReference type="EMBL" id="JAYGHT010000195">
    <property type="protein sequence ID" value="MEA5522897.1"/>
    <property type="molecule type" value="Genomic_DNA"/>
</dbReference>
<proteinExistence type="predicted"/>
<dbReference type="InterPro" id="IPR000305">
    <property type="entry name" value="GIY-YIG_endonuc"/>
</dbReference>
<organism evidence="2 3">
    <name type="scientific">Limnoraphis robusta CCNP1315</name>
    <dbReference type="NCBI Taxonomy" id="3110306"/>
    <lineage>
        <taxon>Bacteria</taxon>
        <taxon>Bacillati</taxon>
        <taxon>Cyanobacteriota</taxon>
        <taxon>Cyanophyceae</taxon>
        <taxon>Oscillatoriophycideae</taxon>
        <taxon>Oscillatoriales</taxon>
        <taxon>Sirenicapillariaceae</taxon>
        <taxon>Limnoraphis</taxon>
    </lineage>
</organism>
<comment type="caution">
    <text evidence="2">The sequence shown here is derived from an EMBL/GenBank/DDBJ whole genome shotgun (WGS) entry which is preliminary data.</text>
</comment>
<keyword evidence="3" id="KW-1185">Reference proteome</keyword>
<evidence type="ECO:0000259" key="1">
    <source>
        <dbReference type="PROSITE" id="PS50164"/>
    </source>
</evidence>
<dbReference type="Pfam" id="PF01541">
    <property type="entry name" value="GIY-YIG"/>
    <property type="match status" value="1"/>
</dbReference>
<reference evidence="2 3" key="1">
    <citation type="submission" date="2023-12" db="EMBL/GenBank/DDBJ databases">
        <title>Baltic Sea Cyanobacteria.</title>
        <authorList>
            <person name="Delbaje E."/>
            <person name="Fewer D.P."/>
            <person name="Shishido T.K."/>
        </authorList>
    </citation>
    <scope>NUCLEOTIDE SEQUENCE [LARGE SCALE GENOMIC DNA]</scope>
    <source>
        <strain evidence="2 3">CCNP 1315</strain>
    </source>
</reference>
<evidence type="ECO:0000313" key="2">
    <source>
        <dbReference type="EMBL" id="MEA5522897.1"/>
    </source>
</evidence>
<feature type="domain" description="GIY-YIG" evidence="1">
    <location>
        <begin position="64"/>
        <end position="151"/>
    </location>
</feature>